<dbReference type="InterPro" id="IPR038966">
    <property type="entry name" value="TMA17"/>
</dbReference>
<keyword evidence="3" id="KW-1185">Reference proteome</keyword>
<dbReference type="GO" id="GO:0070682">
    <property type="term" value="P:proteasome regulatory particle assembly"/>
    <property type="evidence" value="ECO:0007669"/>
    <property type="project" value="InterPro"/>
</dbReference>
<comment type="caution">
    <text evidence="2">The sequence shown here is derived from an EMBL/GenBank/DDBJ whole genome shotgun (WGS) entry which is preliminary data.</text>
</comment>
<gene>
    <name evidence="2" type="ORF">GOMPHAMPRED_001977</name>
</gene>
<protein>
    <submittedName>
        <fullName evidence="2">Uncharacterized protein</fullName>
    </submittedName>
</protein>
<dbReference type="OrthoDB" id="548474at2759"/>
<accession>A0A8H3FAM6</accession>
<evidence type="ECO:0000313" key="2">
    <source>
        <dbReference type="EMBL" id="CAF9920099.1"/>
    </source>
</evidence>
<dbReference type="PANTHER" id="PTHR40422">
    <property type="entry name" value="TRANSLATION MACHINERY-ASSOCIATED PROTEIN 17"/>
    <property type="match status" value="1"/>
</dbReference>
<feature type="region of interest" description="Disordered" evidence="1">
    <location>
        <begin position="87"/>
        <end position="146"/>
    </location>
</feature>
<evidence type="ECO:0000313" key="3">
    <source>
        <dbReference type="Proteomes" id="UP000664169"/>
    </source>
</evidence>
<organism evidence="2 3">
    <name type="scientific">Gomphillus americanus</name>
    <dbReference type="NCBI Taxonomy" id="1940652"/>
    <lineage>
        <taxon>Eukaryota</taxon>
        <taxon>Fungi</taxon>
        <taxon>Dikarya</taxon>
        <taxon>Ascomycota</taxon>
        <taxon>Pezizomycotina</taxon>
        <taxon>Lecanoromycetes</taxon>
        <taxon>OSLEUM clade</taxon>
        <taxon>Ostropomycetidae</taxon>
        <taxon>Ostropales</taxon>
        <taxon>Graphidaceae</taxon>
        <taxon>Gomphilloideae</taxon>
        <taxon>Gomphillus</taxon>
    </lineage>
</organism>
<evidence type="ECO:0000256" key="1">
    <source>
        <dbReference type="SAM" id="MobiDB-lite"/>
    </source>
</evidence>
<dbReference type="GO" id="GO:0030674">
    <property type="term" value="F:protein-macromolecule adaptor activity"/>
    <property type="evidence" value="ECO:0007669"/>
    <property type="project" value="TreeGrafter"/>
</dbReference>
<dbReference type="EMBL" id="CAJPDQ010000015">
    <property type="protein sequence ID" value="CAF9920099.1"/>
    <property type="molecule type" value="Genomic_DNA"/>
</dbReference>
<dbReference type="AlphaFoldDB" id="A0A8H3FAM6"/>
<dbReference type="PANTHER" id="PTHR40422:SF1">
    <property type="entry name" value="TRANSLATION MACHINERY-ASSOCIATED PROTEIN 17"/>
    <property type="match status" value="1"/>
</dbReference>
<sequence length="165" mass="17640">MSSSSAPISAERFTLAVADLPLANVYAKAAEIRNSIAHLQNSNHQLQPDADGGDRDCAEAIAENIGVIGRMQERLNLLKNEVERRGYNWDEGRPNGVNGDAMDLDEDMSPAQHSNAGSSNMVGLQEHQPTSTAAGSGPRSNPSEADLLASLVSRLQESDEHGLHL</sequence>
<dbReference type="Proteomes" id="UP000664169">
    <property type="component" value="Unassembled WGS sequence"/>
</dbReference>
<proteinExistence type="predicted"/>
<feature type="compositionally biased region" description="Polar residues" evidence="1">
    <location>
        <begin position="111"/>
        <end position="143"/>
    </location>
</feature>
<name>A0A8H3FAM6_9LECA</name>
<reference evidence="2" key="1">
    <citation type="submission" date="2021-03" db="EMBL/GenBank/DDBJ databases">
        <authorList>
            <person name="Tagirdzhanova G."/>
        </authorList>
    </citation>
    <scope>NUCLEOTIDE SEQUENCE</scope>
</reference>